<gene>
    <name evidence="2" type="ORF">E8E13_007004</name>
</gene>
<organism evidence="2 3">
    <name type="scientific">Curvularia kusanoi</name>
    <name type="common">Cochliobolus kusanoi</name>
    <dbReference type="NCBI Taxonomy" id="90978"/>
    <lineage>
        <taxon>Eukaryota</taxon>
        <taxon>Fungi</taxon>
        <taxon>Dikarya</taxon>
        <taxon>Ascomycota</taxon>
        <taxon>Pezizomycotina</taxon>
        <taxon>Dothideomycetes</taxon>
        <taxon>Pleosporomycetidae</taxon>
        <taxon>Pleosporales</taxon>
        <taxon>Pleosporineae</taxon>
        <taxon>Pleosporaceae</taxon>
        <taxon>Curvularia</taxon>
    </lineage>
</organism>
<name>A0A9P4TBX5_CURKU</name>
<proteinExistence type="predicted"/>
<dbReference type="InterPro" id="IPR018555">
    <property type="entry name" value="C630.06c-like"/>
</dbReference>
<sequence length="297" mass="32856">MLDVRLDSVQDICTALRYSVHDPETQSHLAAAMSSMFDLPGARQVRRDDLRSPDESPRSTPDRDIEQLLRQRISAEFAFTTAEEGSDDADGAAQSDEDEAELRLFAAPANAAPATLKVRLSSPGLDKGDGSGFLVKKPHSYYFADEPTSDEELALQASAIDGRTVLEMAQQPWPACAMPWKVQTITKDGMKKAVLVGHPPMLATVDETQHKRTRKGKKARIALRMKKQANKDKQEERARLAAEKEAAEREKRTRRNREKKVKKKAKAQAKKTEGEGEGNTEGTTQPADVDADISMQD</sequence>
<evidence type="ECO:0000313" key="2">
    <source>
        <dbReference type="EMBL" id="KAF3000841.1"/>
    </source>
</evidence>
<feature type="compositionally biased region" description="Acidic residues" evidence="1">
    <location>
        <begin position="84"/>
        <end position="98"/>
    </location>
</feature>
<dbReference type="Pfam" id="PF09428">
    <property type="entry name" value="DUF2011"/>
    <property type="match status" value="1"/>
</dbReference>
<evidence type="ECO:0000256" key="1">
    <source>
        <dbReference type="SAM" id="MobiDB-lite"/>
    </source>
</evidence>
<evidence type="ECO:0000313" key="3">
    <source>
        <dbReference type="Proteomes" id="UP000801428"/>
    </source>
</evidence>
<accession>A0A9P4TBX5</accession>
<feature type="compositionally biased region" description="Basic residues" evidence="1">
    <location>
        <begin position="211"/>
        <end position="228"/>
    </location>
</feature>
<dbReference type="Proteomes" id="UP000801428">
    <property type="component" value="Unassembled WGS sequence"/>
</dbReference>
<feature type="region of interest" description="Disordered" evidence="1">
    <location>
        <begin position="79"/>
        <end position="98"/>
    </location>
</feature>
<dbReference type="AlphaFoldDB" id="A0A9P4TBX5"/>
<reference evidence="2" key="1">
    <citation type="submission" date="2019-04" db="EMBL/GenBank/DDBJ databases">
        <title>Sequencing of skin fungus with MAO and IRED activity.</title>
        <authorList>
            <person name="Marsaioli A.J."/>
            <person name="Bonatto J.M.C."/>
            <person name="Reis Junior O."/>
        </authorList>
    </citation>
    <scope>NUCLEOTIDE SEQUENCE</scope>
    <source>
        <strain evidence="2">30M1</strain>
    </source>
</reference>
<feature type="compositionally biased region" description="Basic and acidic residues" evidence="1">
    <location>
        <begin position="45"/>
        <end position="64"/>
    </location>
</feature>
<dbReference type="EMBL" id="SWKU01000014">
    <property type="protein sequence ID" value="KAF3000841.1"/>
    <property type="molecule type" value="Genomic_DNA"/>
</dbReference>
<feature type="compositionally biased region" description="Basic and acidic residues" evidence="1">
    <location>
        <begin position="229"/>
        <end position="251"/>
    </location>
</feature>
<feature type="compositionally biased region" description="Basic residues" evidence="1">
    <location>
        <begin position="252"/>
        <end position="269"/>
    </location>
</feature>
<keyword evidence="3" id="KW-1185">Reference proteome</keyword>
<feature type="region of interest" description="Disordered" evidence="1">
    <location>
        <begin position="40"/>
        <end position="64"/>
    </location>
</feature>
<comment type="caution">
    <text evidence="2">The sequence shown here is derived from an EMBL/GenBank/DDBJ whole genome shotgun (WGS) entry which is preliminary data.</text>
</comment>
<protein>
    <submittedName>
        <fullName evidence="2">Uncharacterized protein</fullName>
    </submittedName>
</protein>
<feature type="region of interest" description="Disordered" evidence="1">
    <location>
        <begin position="207"/>
        <end position="297"/>
    </location>
</feature>
<dbReference type="OrthoDB" id="5425061at2759"/>